<evidence type="ECO:0000313" key="3">
    <source>
        <dbReference type="Proteomes" id="UP000467840"/>
    </source>
</evidence>
<dbReference type="InterPro" id="IPR052920">
    <property type="entry name" value="DNA-binding_regulatory"/>
</dbReference>
<feature type="region of interest" description="Disordered" evidence="1">
    <location>
        <begin position="147"/>
        <end position="168"/>
    </location>
</feature>
<reference evidence="2 3" key="1">
    <citation type="journal article" date="2020" name="Mol. Plant">
        <title>The Chromosome-Based Rubber Tree Genome Provides New Insights into Spurge Genome Evolution and Rubber Biosynthesis.</title>
        <authorList>
            <person name="Liu J."/>
            <person name="Shi C."/>
            <person name="Shi C.C."/>
            <person name="Li W."/>
            <person name="Zhang Q.J."/>
            <person name="Zhang Y."/>
            <person name="Li K."/>
            <person name="Lu H.F."/>
            <person name="Shi C."/>
            <person name="Zhu S.T."/>
            <person name="Xiao Z.Y."/>
            <person name="Nan H."/>
            <person name="Yue Y."/>
            <person name="Zhu X.G."/>
            <person name="Wu Y."/>
            <person name="Hong X.N."/>
            <person name="Fan G.Y."/>
            <person name="Tong Y."/>
            <person name="Zhang D."/>
            <person name="Mao C.L."/>
            <person name="Liu Y.L."/>
            <person name="Hao S.J."/>
            <person name="Liu W.Q."/>
            <person name="Lv M.Q."/>
            <person name="Zhang H.B."/>
            <person name="Liu Y."/>
            <person name="Hu-Tang G.R."/>
            <person name="Wang J.P."/>
            <person name="Wang J.H."/>
            <person name="Sun Y.H."/>
            <person name="Ni S.B."/>
            <person name="Chen W.B."/>
            <person name="Zhang X.C."/>
            <person name="Jiao Y.N."/>
            <person name="Eichler E.E."/>
            <person name="Li G.H."/>
            <person name="Liu X."/>
            <person name="Gao L.Z."/>
        </authorList>
    </citation>
    <scope>NUCLEOTIDE SEQUENCE [LARGE SCALE GENOMIC DNA]</scope>
    <source>
        <strain evidence="3">cv. GT1</strain>
        <tissue evidence="2">Leaf</tissue>
    </source>
</reference>
<evidence type="ECO:0000313" key="2">
    <source>
        <dbReference type="EMBL" id="KAF2311930.1"/>
    </source>
</evidence>
<evidence type="ECO:0000256" key="1">
    <source>
        <dbReference type="SAM" id="MobiDB-lite"/>
    </source>
</evidence>
<gene>
    <name evidence="2" type="ORF">GH714_027453</name>
</gene>
<dbReference type="EMBL" id="JAAGAX010000006">
    <property type="protein sequence ID" value="KAF2311930.1"/>
    <property type="molecule type" value="Genomic_DNA"/>
</dbReference>
<dbReference type="Proteomes" id="UP000467840">
    <property type="component" value="Chromosome 14"/>
</dbReference>
<dbReference type="PANTHER" id="PTHR43358">
    <property type="entry name" value="ALPHA/BETA-HYDROLASE"/>
    <property type="match status" value="1"/>
</dbReference>
<keyword evidence="3" id="KW-1185">Reference proteome</keyword>
<organism evidence="2 3">
    <name type="scientific">Hevea brasiliensis</name>
    <name type="common">Para rubber tree</name>
    <name type="synonym">Siphonia brasiliensis</name>
    <dbReference type="NCBI Taxonomy" id="3981"/>
    <lineage>
        <taxon>Eukaryota</taxon>
        <taxon>Viridiplantae</taxon>
        <taxon>Streptophyta</taxon>
        <taxon>Embryophyta</taxon>
        <taxon>Tracheophyta</taxon>
        <taxon>Spermatophyta</taxon>
        <taxon>Magnoliopsida</taxon>
        <taxon>eudicotyledons</taxon>
        <taxon>Gunneridae</taxon>
        <taxon>Pentapetalae</taxon>
        <taxon>rosids</taxon>
        <taxon>fabids</taxon>
        <taxon>Malpighiales</taxon>
        <taxon>Euphorbiaceae</taxon>
        <taxon>Crotonoideae</taxon>
        <taxon>Micrandreae</taxon>
        <taxon>Hevea</taxon>
    </lineage>
</organism>
<dbReference type="PANTHER" id="PTHR43358:SF4">
    <property type="entry name" value="ALPHA_BETA HYDROLASE FOLD-1 DOMAIN-CONTAINING PROTEIN"/>
    <property type="match status" value="1"/>
</dbReference>
<accession>A0A6A6ME10</accession>
<dbReference type="AlphaFoldDB" id="A0A6A6ME10"/>
<sequence length="252" mass="28496">MDLNLLKGDKNMIKFDGDQNSSRPQFYYDSVSIFFFIVLYPCHSSASSSKLDKYYNLGDLKAGGGIDEDNESDRLSSDKPSKLQVSQVARLRNVVHIPAQIEKVGEDALPSEVAMKNHLLNAKPLTAAMSDHLFFFSNLDDSKGFGKPLRSMQQAPNSSEEEKNKKKALTVPKKLKSEKFERLEAFSEQLRRCFLKRVNHQTLFFMTAVVQHVYICNCVRLTLNVIPYTLCTKLIGIDSLSDFWVHCAQASS</sequence>
<protein>
    <submittedName>
        <fullName evidence="2">Uncharacterized protein</fullName>
    </submittedName>
</protein>
<proteinExistence type="predicted"/>
<comment type="caution">
    <text evidence="2">The sequence shown here is derived from an EMBL/GenBank/DDBJ whole genome shotgun (WGS) entry which is preliminary data.</text>
</comment>
<name>A0A6A6ME10_HEVBR</name>